<gene>
    <name evidence="2" type="ORF">GB996_10395</name>
</gene>
<reference evidence="2 3" key="1">
    <citation type="journal article" date="2019" name="PLoS ONE">
        <title>Pup mortality in New Zealand sea lions (Phocarctos hookeri) at Enderby Island, Auckland Islands, 2013-18.</title>
        <authorList>
            <person name="Michael S.A."/>
            <person name="Hayman D.T.S."/>
            <person name="Gray R."/>
            <person name="Zhang J."/>
            <person name="Rogers L."/>
            <person name="Roe W.D."/>
        </authorList>
    </citation>
    <scope>NUCLEOTIDE SEQUENCE [LARGE SCALE GENOMIC DNA]</scope>
    <source>
        <strain evidence="2 3">SM868</strain>
    </source>
</reference>
<keyword evidence="3" id="KW-1185">Reference proteome</keyword>
<accession>A0A844M2N1</accession>
<protein>
    <recommendedName>
        <fullName evidence="4">Lipoprotein</fullName>
    </recommendedName>
</protein>
<evidence type="ECO:0008006" key="4">
    <source>
        <dbReference type="Google" id="ProtNLM"/>
    </source>
</evidence>
<dbReference type="EMBL" id="WFKQ01000011">
    <property type="protein sequence ID" value="MUG33201.1"/>
    <property type="molecule type" value="Genomic_DNA"/>
</dbReference>
<feature type="signal peptide" evidence="1">
    <location>
        <begin position="1"/>
        <end position="20"/>
    </location>
</feature>
<dbReference type="AlphaFoldDB" id="A0A844M2N1"/>
<comment type="caution">
    <text evidence="2">The sequence shown here is derived from an EMBL/GenBank/DDBJ whole genome shotgun (WGS) entry which is preliminary data.</text>
</comment>
<dbReference type="OrthoDB" id="8607029at2"/>
<dbReference type="Proteomes" id="UP000442109">
    <property type="component" value="Unassembled WGS sequence"/>
</dbReference>
<organism evidence="2 3">
    <name type="scientific">Psychrobacter sanguinis</name>
    <dbReference type="NCBI Taxonomy" id="861445"/>
    <lineage>
        <taxon>Bacteria</taxon>
        <taxon>Pseudomonadati</taxon>
        <taxon>Pseudomonadota</taxon>
        <taxon>Gammaproteobacteria</taxon>
        <taxon>Moraxellales</taxon>
        <taxon>Moraxellaceae</taxon>
        <taxon>Psychrobacter</taxon>
    </lineage>
</organism>
<evidence type="ECO:0000256" key="1">
    <source>
        <dbReference type="SAM" id="SignalP"/>
    </source>
</evidence>
<evidence type="ECO:0000313" key="3">
    <source>
        <dbReference type="Proteomes" id="UP000442109"/>
    </source>
</evidence>
<dbReference type="RefSeq" id="WP_011960768.1">
    <property type="nucleotide sequence ID" value="NZ_WFKQ01000011.1"/>
</dbReference>
<evidence type="ECO:0000313" key="2">
    <source>
        <dbReference type="EMBL" id="MUG33201.1"/>
    </source>
</evidence>
<dbReference type="PROSITE" id="PS51257">
    <property type="entry name" value="PROKAR_LIPOPROTEIN"/>
    <property type="match status" value="1"/>
</dbReference>
<name>A0A844M2N1_9GAMM</name>
<feature type="chain" id="PRO_5032529262" description="Lipoprotein" evidence="1">
    <location>
        <begin position="21"/>
        <end position="130"/>
    </location>
</feature>
<proteinExistence type="predicted"/>
<keyword evidence="1" id="KW-0732">Signal</keyword>
<sequence length="130" mass="13622">MKKILAASAMMATLALSGCASTGTGSTTNAGNAVGTATNVGMNIFKSAVDAQCRSELEKQSAWRLARVAMTPEQEQAAETKICGCVSEQAPQQVTVVDMTNAALDPTYRAQLVTKVVAKSLQTCYTNLTK</sequence>